<evidence type="ECO:0000256" key="1">
    <source>
        <dbReference type="ARBA" id="ARBA00004141"/>
    </source>
</evidence>
<dbReference type="PANTHER" id="PTHR23508">
    <property type="entry name" value="CARBOXYLIC ACID TRANSPORTER PROTEIN HOMOLOG"/>
    <property type="match status" value="1"/>
</dbReference>
<feature type="region of interest" description="Disordered" evidence="5">
    <location>
        <begin position="544"/>
        <end position="564"/>
    </location>
</feature>
<feature type="transmembrane region" description="Helical" evidence="6">
    <location>
        <begin position="344"/>
        <end position="361"/>
    </location>
</feature>
<dbReference type="Gene3D" id="1.20.1250.20">
    <property type="entry name" value="MFS general substrate transporter like domains"/>
    <property type="match status" value="2"/>
</dbReference>
<evidence type="ECO:0000256" key="3">
    <source>
        <dbReference type="ARBA" id="ARBA00022989"/>
    </source>
</evidence>
<keyword evidence="4 6" id="KW-0472">Membrane</keyword>
<comment type="caution">
    <text evidence="7">The sequence shown here is derived from an EMBL/GenBank/DDBJ whole genome shotgun (WGS) entry which is preliminary data.</text>
</comment>
<dbReference type="PANTHER" id="PTHR23508:SF10">
    <property type="entry name" value="CARBOXYLIC ACID TRANSPORTER PROTEIN HOMOLOG"/>
    <property type="match status" value="1"/>
</dbReference>
<feature type="transmembrane region" description="Helical" evidence="6">
    <location>
        <begin position="164"/>
        <end position="187"/>
    </location>
</feature>
<sequence length="564" mass="60971">MAYYDAACGNALTEDEAVQRIPQGEKVHSQAGYLVYLCERAVAEAAPPGMSLDCLQTEVGRVFVAGSGFLADAGEAPCDLMTPHASPHHPLGAAKDGYDLYIIGEVEKVIEAKYACGGSTDADDCITEEDFKGFLAMLSSAALWGAIAGQIIFGVLADRIGRRNIFIVTGSLLVFGAVLSASCQTFGQGPRFMLYQLVVFRGILGFGIGGEYPLSATICAEGTAPRKRATMMSLVFANQGRACVPAAFASGGSVEALDELRLRRRHGISLFFRMKMHESDDFSKVLKSRAHGARGVGTASTAYRLGRKATQIQGYCNMILWFGVCGIFYSSLKARPFHDVAVPLYGAVALEYGFLYMWFTLADAIDVLPFCDGQVVHSYPHQFLDVEPRCMGFLLDWRRCGFVAYAMDRLLGLKVGWGTRWRVIYGLTFFFANFGPNLTTYVIPGEIFPSQAKATLHGCSAAAGKLGAAIGSMVMPFVTGQPATPDGIRLAMLICSGLAIGGLILTLFLTPSYGPDDLEPQESEETVGFVPLFFQRKMKQSEWDALVDDSSEEESDSDGDSRSS</sequence>
<proteinExistence type="predicted"/>
<protein>
    <recommendedName>
        <fullName evidence="9">Major facilitator superfamily (MFS) profile domain-containing protein</fullName>
    </recommendedName>
</protein>
<dbReference type="InterPro" id="IPR005828">
    <property type="entry name" value="MFS_sugar_transport-like"/>
</dbReference>
<feature type="transmembrane region" description="Helical" evidence="6">
    <location>
        <begin position="134"/>
        <end position="157"/>
    </location>
</feature>
<keyword evidence="3 6" id="KW-1133">Transmembrane helix</keyword>
<dbReference type="InterPro" id="IPR036259">
    <property type="entry name" value="MFS_trans_sf"/>
</dbReference>
<dbReference type="Pfam" id="PF00083">
    <property type="entry name" value="Sugar_tr"/>
    <property type="match status" value="2"/>
</dbReference>
<keyword evidence="8" id="KW-1185">Reference proteome</keyword>
<dbReference type="Proteomes" id="UP001189429">
    <property type="component" value="Unassembled WGS sequence"/>
</dbReference>
<gene>
    <name evidence="7" type="ORF">PCOR1329_LOCUS71385</name>
</gene>
<evidence type="ECO:0000313" key="8">
    <source>
        <dbReference type="Proteomes" id="UP001189429"/>
    </source>
</evidence>
<dbReference type="EMBL" id="CAUYUJ010019474">
    <property type="protein sequence ID" value="CAK0891417.1"/>
    <property type="molecule type" value="Genomic_DNA"/>
</dbReference>
<feature type="transmembrane region" description="Helical" evidence="6">
    <location>
        <begin position="314"/>
        <end position="332"/>
    </location>
</feature>
<feature type="compositionally biased region" description="Acidic residues" evidence="5">
    <location>
        <begin position="545"/>
        <end position="558"/>
    </location>
</feature>
<name>A0ABN9X0V3_9DINO</name>
<evidence type="ECO:0008006" key="9">
    <source>
        <dbReference type="Google" id="ProtNLM"/>
    </source>
</evidence>
<evidence type="ECO:0000313" key="7">
    <source>
        <dbReference type="EMBL" id="CAK0891417.1"/>
    </source>
</evidence>
<accession>A0ABN9X0V3</accession>
<dbReference type="InterPro" id="IPR005829">
    <property type="entry name" value="Sugar_transporter_CS"/>
</dbReference>
<evidence type="ECO:0000256" key="5">
    <source>
        <dbReference type="SAM" id="MobiDB-lite"/>
    </source>
</evidence>
<comment type="subcellular location">
    <subcellularLocation>
        <location evidence="1">Membrane</location>
        <topology evidence="1">Multi-pass membrane protein</topology>
    </subcellularLocation>
</comment>
<evidence type="ECO:0000256" key="6">
    <source>
        <dbReference type="SAM" id="Phobius"/>
    </source>
</evidence>
<feature type="transmembrane region" description="Helical" evidence="6">
    <location>
        <begin position="423"/>
        <end position="443"/>
    </location>
</feature>
<dbReference type="SUPFAM" id="SSF103473">
    <property type="entry name" value="MFS general substrate transporter"/>
    <property type="match status" value="1"/>
</dbReference>
<dbReference type="PROSITE" id="PS00217">
    <property type="entry name" value="SUGAR_TRANSPORT_2"/>
    <property type="match status" value="1"/>
</dbReference>
<evidence type="ECO:0000256" key="4">
    <source>
        <dbReference type="ARBA" id="ARBA00023136"/>
    </source>
</evidence>
<feature type="transmembrane region" description="Helical" evidence="6">
    <location>
        <begin position="193"/>
        <end position="210"/>
    </location>
</feature>
<evidence type="ECO:0000256" key="2">
    <source>
        <dbReference type="ARBA" id="ARBA00022692"/>
    </source>
</evidence>
<feature type="transmembrane region" description="Helical" evidence="6">
    <location>
        <begin position="490"/>
        <end position="510"/>
    </location>
</feature>
<keyword evidence="2 6" id="KW-0812">Transmembrane</keyword>
<organism evidence="7 8">
    <name type="scientific">Prorocentrum cordatum</name>
    <dbReference type="NCBI Taxonomy" id="2364126"/>
    <lineage>
        <taxon>Eukaryota</taxon>
        <taxon>Sar</taxon>
        <taxon>Alveolata</taxon>
        <taxon>Dinophyceae</taxon>
        <taxon>Prorocentrales</taxon>
        <taxon>Prorocentraceae</taxon>
        <taxon>Prorocentrum</taxon>
    </lineage>
</organism>
<reference evidence="7" key="1">
    <citation type="submission" date="2023-10" db="EMBL/GenBank/DDBJ databases">
        <authorList>
            <person name="Chen Y."/>
            <person name="Shah S."/>
            <person name="Dougan E. K."/>
            <person name="Thang M."/>
            <person name="Chan C."/>
        </authorList>
    </citation>
    <scope>NUCLEOTIDE SEQUENCE [LARGE SCALE GENOMIC DNA]</scope>
</reference>
<feature type="transmembrane region" description="Helical" evidence="6">
    <location>
        <begin position="455"/>
        <end position="478"/>
    </location>
</feature>